<protein>
    <submittedName>
        <fullName evidence="1">Uncharacterized protein</fullName>
    </submittedName>
</protein>
<sequence length="69" mass="8174">MEIIIDQVIGYSNYYWNKHCYCWCCYLLIHQGKVGRRKKSQKCDMAFHPVLCPDLHLTLYSALHLALRA</sequence>
<name>D5A9B1_PICSI</name>
<proteinExistence type="evidence at transcript level"/>
<evidence type="ECO:0000313" key="1">
    <source>
        <dbReference type="EMBL" id="ADE76130.1"/>
    </source>
</evidence>
<accession>D5A9B1</accession>
<dbReference type="AlphaFoldDB" id="D5A9B1"/>
<reference evidence="1" key="1">
    <citation type="submission" date="2010-04" db="EMBL/GenBank/DDBJ databases">
        <authorList>
            <person name="Reid K.E."/>
            <person name="Liao N."/>
            <person name="Chan S."/>
            <person name="Docking R."/>
            <person name="Taylor G."/>
            <person name="Moore R."/>
            <person name="Mayo M."/>
            <person name="Munro S."/>
            <person name="King J."/>
            <person name="Yanchuk A."/>
            <person name="Holt R."/>
            <person name="Jones S."/>
            <person name="Marra M."/>
            <person name="Ritland C.E."/>
            <person name="Ritland K."/>
            <person name="Bohlmann J."/>
        </authorList>
    </citation>
    <scope>NUCLEOTIDE SEQUENCE</scope>
    <source>
        <tissue evidence="1">Buds collected with no treatment. Collection October 2007</tissue>
    </source>
</reference>
<dbReference type="EMBL" id="BT122776">
    <property type="protein sequence ID" value="ADE76130.1"/>
    <property type="molecule type" value="mRNA"/>
</dbReference>
<organism evidence="1">
    <name type="scientific">Picea sitchensis</name>
    <name type="common">Sitka spruce</name>
    <name type="synonym">Pinus sitchensis</name>
    <dbReference type="NCBI Taxonomy" id="3332"/>
    <lineage>
        <taxon>Eukaryota</taxon>
        <taxon>Viridiplantae</taxon>
        <taxon>Streptophyta</taxon>
        <taxon>Embryophyta</taxon>
        <taxon>Tracheophyta</taxon>
        <taxon>Spermatophyta</taxon>
        <taxon>Pinopsida</taxon>
        <taxon>Pinidae</taxon>
        <taxon>Conifers I</taxon>
        <taxon>Pinales</taxon>
        <taxon>Pinaceae</taxon>
        <taxon>Picea</taxon>
    </lineage>
</organism>